<dbReference type="Gene3D" id="3.40.190.10">
    <property type="entry name" value="Periplasmic binding protein-like II"/>
    <property type="match status" value="1"/>
</dbReference>
<proteinExistence type="predicted"/>
<dbReference type="eggNOG" id="COG1653">
    <property type="taxonomic scope" value="Bacteria"/>
</dbReference>
<feature type="chain" id="PRO_5003335322" evidence="1">
    <location>
        <begin position="28"/>
        <end position="423"/>
    </location>
</feature>
<keyword evidence="1" id="KW-0732">Signal</keyword>
<keyword evidence="2" id="KW-0449">Lipoprotein</keyword>
<accession>F5YMQ9</accession>
<dbReference type="Pfam" id="PF13416">
    <property type="entry name" value="SBP_bac_8"/>
    <property type="match status" value="1"/>
</dbReference>
<reference evidence="2 3" key="2">
    <citation type="journal article" date="2011" name="ISME J.">
        <title>RNA-seq reveals cooperative metabolic interactions between two termite-gut spirochete species in co-culture.</title>
        <authorList>
            <person name="Rosenthal A.Z."/>
            <person name="Matson E.G."/>
            <person name="Eldar A."/>
            <person name="Leadbetter J.R."/>
        </authorList>
    </citation>
    <scope>NUCLEOTIDE SEQUENCE [LARGE SCALE GENOMIC DNA]</scope>
    <source>
        <strain evidence="3">ATCC BAA-887 / DSM 12427 / ZAS-2</strain>
    </source>
</reference>
<dbReference type="SUPFAM" id="SSF53850">
    <property type="entry name" value="Periplasmic binding protein-like II"/>
    <property type="match status" value="1"/>
</dbReference>
<dbReference type="Proteomes" id="UP000009223">
    <property type="component" value="Chromosome"/>
</dbReference>
<dbReference type="HOGENOM" id="CLU_648813_0_0_12"/>
<organism evidence="2 3">
    <name type="scientific">Treponema primitia (strain ATCC BAA-887 / DSM 12427 / ZAS-2)</name>
    <dbReference type="NCBI Taxonomy" id="545694"/>
    <lineage>
        <taxon>Bacteria</taxon>
        <taxon>Pseudomonadati</taxon>
        <taxon>Spirochaetota</taxon>
        <taxon>Spirochaetia</taxon>
        <taxon>Spirochaetales</taxon>
        <taxon>Treponemataceae</taxon>
        <taxon>Treponema</taxon>
    </lineage>
</organism>
<dbReference type="EMBL" id="CP001843">
    <property type="protein sequence ID" value="AEF86181.1"/>
    <property type="molecule type" value="Genomic_DNA"/>
</dbReference>
<name>F5YMQ9_TREPZ</name>
<gene>
    <name evidence="2" type="ordered locus">TREPR_3045</name>
</gene>
<keyword evidence="3" id="KW-1185">Reference proteome</keyword>
<reference evidence="3" key="1">
    <citation type="submission" date="2009-12" db="EMBL/GenBank/DDBJ databases">
        <title>Complete sequence of Treponema primitia strain ZAS-2.</title>
        <authorList>
            <person name="Tetu S.G."/>
            <person name="Matson E."/>
            <person name="Ren Q."/>
            <person name="Seshadri R."/>
            <person name="Elbourne L."/>
            <person name="Hassan K.A."/>
            <person name="Durkin A."/>
            <person name="Radune D."/>
            <person name="Mohamoud Y."/>
            <person name="Shay R."/>
            <person name="Jin S."/>
            <person name="Zhang X."/>
            <person name="Lucey K."/>
            <person name="Ballor N.R."/>
            <person name="Ottesen E."/>
            <person name="Rosenthal R."/>
            <person name="Allen A."/>
            <person name="Leadbetter J.R."/>
            <person name="Paulsen I.T."/>
        </authorList>
    </citation>
    <scope>NUCLEOTIDE SEQUENCE [LARGE SCALE GENOMIC DNA]</scope>
    <source>
        <strain evidence="3">ATCC BAA-887 / DSM 12427 / ZAS-2</strain>
    </source>
</reference>
<evidence type="ECO:0000313" key="3">
    <source>
        <dbReference type="Proteomes" id="UP000009223"/>
    </source>
</evidence>
<dbReference type="STRING" id="545694.TREPR_3045"/>
<dbReference type="KEGG" id="tpi:TREPR_3045"/>
<protein>
    <submittedName>
        <fullName evidence="2">Putative lipoprotein</fullName>
    </submittedName>
</protein>
<dbReference type="InterPro" id="IPR006059">
    <property type="entry name" value="SBP"/>
</dbReference>
<feature type="signal peptide" evidence="1">
    <location>
        <begin position="1"/>
        <end position="27"/>
    </location>
</feature>
<sequence length="423" mass="48814">MMRKNKHSPLTAFLFTTLILHLLDSCALQSSNTAVLWTDKPEFALYAEYFNANQDIYKIETRYFESPAQKLTDNDGSYPDIVVGSWLKSAATRNLFQPLDSFFKKNQISRESFYPPLLALGNIDGKQYLLPVAFNIPALVFSRDKGTLLSNPFTISLEEIREIGKTYNIESNGIYSRMGFSPAWNDDFIFVSAVLFGASFREASPLEWDSRALEGSLSFIQDWIQEANTSIQAEDDFSFKYFYDPPAKLAQSGRILFFHMGSSEFFTLPQERRASLDFRWIAGKDTIPLSEDMVYYGIFRNSRAKKAAEAFTEWFFKEETQRLFLEAGKNNRLNETRFGIANGFSALRTVTERIFPQFYPSLLGRMPPETFLTPPNILPRNWMAMKERVILPYLHDRIRSANQGEIRSLDRRLTDWARLNRGL</sequence>
<evidence type="ECO:0000313" key="2">
    <source>
        <dbReference type="EMBL" id="AEF86181.1"/>
    </source>
</evidence>
<dbReference type="RefSeq" id="WP_015707210.1">
    <property type="nucleotide sequence ID" value="NC_015578.1"/>
</dbReference>
<evidence type="ECO:0000256" key="1">
    <source>
        <dbReference type="SAM" id="SignalP"/>
    </source>
</evidence>
<dbReference type="AlphaFoldDB" id="F5YMQ9"/>